<name>A0A3M6U9V6_POCDA</name>
<dbReference type="EMBL" id="RCHS01001949">
    <property type="protein sequence ID" value="RMX50437.1"/>
    <property type="molecule type" value="Genomic_DNA"/>
</dbReference>
<protein>
    <recommendedName>
        <fullName evidence="4">EF-hand domain-containing protein</fullName>
    </recommendedName>
</protein>
<evidence type="ECO:0000313" key="3">
    <source>
        <dbReference type="Proteomes" id="UP000275408"/>
    </source>
</evidence>
<feature type="compositionally biased region" description="Basic and acidic residues" evidence="1">
    <location>
        <begin position="61"/>
        <end position="70"/>
    </location>
</feature>
<evidence type="ECO:0000313" key="2">
    <source>
        <dbReference type="EMBL" id="RMX50437.1"/>
    </source>
</evidence>
<comment type="caution">
    <text evidence="2">The sequence shown here is derived from an EMBL/GenBank/DDBJ whole genome shotgun (WGS) entry which is preliminary data.</text>
</comment>
<gene>
    <name evidence="2" type="ORF">pdam_00026017</name>
</gene>
<reference evidence="2 3" key="1">
    <citation type="journal article" date="2018" name="Sci. Rep.">
        <title>Comparative analysis of the Pocillopora damicornis genome highlights role of immune system in coral evolution.</title>
        <authorList>
            <person name="Cunning R."/>
            <person name="Bay R.A."/>
            <person name="Gillette P."/>
            <person name="Baker A.C."/>
            <person name="Traylor-Knowles N."/>
        </authorList>
    </citation>
    <scope>NUCLEOTIDE SEQUENCE [LARGE SCALE GENOMIC DNA]</scope>
    <source>
        <strain evidence="2">RSMAS</strain>
        <tissue evidence="2">Whole animal</tissue>
    </source>
</reference>
<evidence type="ECO:0000256" key="1">
    <source>
        <dbReference type="SAM" id="MobiDB-lite"/>
    </source>
</evidence>
<organism evidence="2 3">
    <name type="scientific">Pocillopora damicornis</name>
    <name type="common">Cauliflower coral</name>
    <name type="synonym">Millepora damicornis</name>
    <dbReference type="NCBI Taxonomy" id="46731"/>
    <lineage>
        <taxon>Eukaryota</taxon>
        <taxon>Metazoa</taxon>
        <taxon>Cnidaria</taxon>
        <taxon>Anthozoa</taxon>
        <taxon>Hexacorallia</taxon>
        <taxon>Scleractinia</taxon>
        <taxon>Astrocoeniina</taxon>
        <taxon>Pocilloporidae</taxon>
        <taxon>Pocillopora</taxon>
    </lineage>
</organism>
<sequence length="70" mass="7666">MELPVKDDNDNGCLESEEFAGAAMPPLDQLGSTVSDDRNPADSGPPDSAMELRRSTRTPKPKRDPDFVYD</sequence>
<dbReference type="OrthoDB" id="5984993at2759"/>
<evidence type="ECO:0008006" key="4">
    <source>
        <dbReference type="Google" id="ProtNLM"/>
    </source>
</evidence>
<proteinExistence type="predicted"/>
<feature type="region of interest" description="Disordered" evidence="1">
    <location>
        <begin position="1"/>
        <end position="70"/>
    </location>
</feature>
<dbReference type="Proteomes" id="UP000275408">
    <property type="component" value="Unassembled WGS sequence"/>
</dbReference>
<accession>A0A3M6U9V6</accession>
<dbReference type="AlphaFoldDB" id="A0A3M6U9V6"/>
<keyword evidence="3" id="KW-1185">Reference proteome</keyword>